<dbReference type="AlphaFoldDB" id="A0A0B6ZBB5"/>
<evidence type="ECO:0000313" key="1">
    <source>
        <dbReference type="EMBL" id="CEK65864.1"/>
    </source>
</evidence>
<protein>
    <submittedName>
        <fullName evidence="1">Uncharacterized protein</fullName>
    </submittedName>
</protein>
<reference evidence="1" key="1">
    <citation type="submission" date="2014-12" db="EMBL/GenBank/DDBJ databases">
        <title>Insight into the proteome of Arion vulgaris.</title>
        <authorList>
            <person name="Aradska J."/>
            <person name="Bulat T."/>
            <person name="Smidak R."/>
            <person name="Sarate P."/>
            <person name="Gangsoo J."/>
            <person name="Sialana F."/>
            <person name="Bilban M."/>
            <person name="Lubec G."/>
        </authorList>
    </citation>
    <scope>NUCLEOTIDE SEQUENCE</scope>
    <source>
        <tissue evidence="1">Skin</tissue>
    </source>
</reference>
<sequence>LSILNGNKDSRICRNHHEECYRRRSQQRTSGELDELKLAHDTLLLSTSQK</sequence>
<organism evidence="1">
    <name type="scientific">Arion vulgaris</name>
    <dbReference type="NCBI Taxonomy" id="1028688"/>
    <lineage>
        <taxon>Eukaryota</taxon>
        <taxon>Metazoa</taxon>
        <taxon>Spiralia</taxon>
        <taxon>Lophotrochozoa</taxon>
        <taxon>Mollusca</taxon>
        <taxon>Gastropoda</taxon>
        <taxon>Heterobranchia</taxon>
        <taxon>Euthyneura</taxon>
        <taxon>Panpulmonata</taxon>
        <taxon>Eupulmonata</taxon>
        <taxon>Stylommatophora</taxon>
        <taxon>Helicina</taxon>
        <taxon>Arionoidea</taxon>
        <taxon>Arionidae</taxon>
        <taxon>Arion</taxon>
    </lineage>
</organism>
<accession>A0A0B6ZBB5</accession>
<gene>
    <name evidence="1" type="primary">ORF56542</name>
</gene>
<feature type="non-terminal residue" evidence="1">
    <location>
        <position position="1"/>
    </location>
</feature>
<name>A0A0B6ZBB5_9EUPU</name>
<dbReference type="EMBL" id="HACG01018999">
    <property type="protein sequence ID" value="CEK65864.1"/>
    <property type="molecule type" value="Transcribed_RNA"/>
</dbReference>
<proteinExistence type="predicted"/>